<organism evidence="2 3">
    <name type="scientific">Massilia soli</name>
    <dbReference type="NCBI Taxonomy" id="2792854"/>
    <lineage>
        <taxon>Bacteria</taxon>
        <taxon>Pseudomonadati</taxon>
        <taxon>Pseudomonadota</taxon>
        <taxon>Betaproteobacteria</taxon>
        <taxon>Burkholderiales</taxon>
        <taxon>Oxalobacteraceae</taxon>
        <taxon>Telluria group</taxon>
        <taxon>Massilia</taxon>
    </lineage>
</organism>
<proteinExistence type="predicted"/>
<comment type="caution">
    <text evidence="2">The sequence shown here is derived from an EMBL/GenBank/DDBJ whole genome shotgun (WGS) entry which is preliminary data.</text>
</comment>
<dbReference type="Proteomes" id="UP000809349">
    <property type="component" value="Unassembled WGS sequence"/>
</dbReference>
<dbReference type="Gene3D" id="2.60.120.380">
    <property type="match status" value="1"/>
</dbReference>
<keyword evidence="3" id="KW-1185">Reference proteome</keyword>
<protein>
    <recommendedName>
        <fullName evidence="4">Inhibitor of g-type lysozyme</fullName>
    </recommendedName>
</protein>
<dbReference type="RefSeq" id="WP_223471197.1">
    <property type="nucleotide sequence ID" value="NZ_JAFBIL020000011.1"/>
</dbReference>
<evidence type="ECO:0008006" key="4">
    <source>
        <dbReference type="Google" id="ProtNLM"/>
    </source>
</evidence>
<keyword evidence="1" id="KW-0732">Signal</keyword>
<dbReference type="EMBL" id="JAFBIL020000011">
    <property type="protein sequence ID" value="MBZ2210029.1"/>
    <property type="molecule type" value="Genomic_DNA"/>
</dbReference>
<evidence type="ECO:0000313" key="2">
    <source>
        <dbReference type="EMBL" id="MBZ2210029.1"/>
    </source>
</evidence>
<name>A0ABS7SVS9_9BURK</name>
<accession>A0ABS7SVS9</accession>
<evidence type="ECO:0000256" key="1">
    <source>
        <dbReference type="SAM" id="SignalP"/>
    </source>
</evidence>
<feature type="signal peptide" evidence="1">
    <location>
        <begin position="1"/>
        <end position="25"/>
    </location>
</feature>
<gene>
    <name evidence="2" type="ORF">I4X03_022425</name>
</gene>
<sequence length="252" mass="27357">METKHLARRFWILAGALLVMGSGFAADQTRTERVQFKRGSNSATVESRIKGYESVDYLLGARAGQHMNVSMTTKHGATYFNILAPGETEVAMFNGSMNDNRFEGTLPANGDYKIRVYMMRSAARRNEVAPFRLKMAIGSPGQQTQRPPSGDVLVPGTNFHATGQLPCSAGGGQPTGQCNFGVRREGGGNANVTITGPDGRQRVIFFKNGNPVGYDKSQADRSPLQAHKQSDLNIIRIGEERYEVSDAIVQGG</sequence>
<evidence type="ECO:0000313" key="3">
    <source>
        <dbReference type="Proteomes" id="UP000809349"/>
    </source>
</evidence>
<feature type="chain" id="PRO_5045522328" description="Inhibitor of g-type lysozyme" evidence="1">
    <location>
        <begin position="26"/>
        <end position="252"/>
    </location>
</feature>
<reference evidence="2 3" key="1">
    <citation type="submission" date="2021-08" db="EMBL/GenBank/DDBJ databases">
        <title>Massilia sp. R798.</title>
        <authorList>
            <person name="Baek J.H."/>
            <person name="Jung H.S."/>
            <person name="Kim K.R."/>
            <person name="Jeon C.O."/>
        </authorList>
    </citation>
    <scope>NUCLEOTIDE SEQUENCE [LARGE SCALE GENOMIC DNA]</scope>
    <source>
        <strain evidence="2 3">R798</strain>
    </source>
</reference>